<comment type="similarity">
    <text evidence="2">Belongs to the monovalent cation:proton antiporter 2 (CPA2) transporter (TC 2.A.37) family.</text>
</comment>
<keyword evidence="7" id="KW-0406">Ion transport</keyword>
<feature type="transmembrane region" description="Helical" evidence="9">
    <location>
        <begin position="268"/>
        <end position="291"/>
    </location>
</feature>
<feature type="transmembrane region" description="Helical" evidence="9">
    <location>
        <begin position="331"/>
        <end position="353"/>
    </location>
</feature>
<protein>
    <submittedName>
        <fullName evidence="11">High-affinity Na(+)/H(+) antiporter NhaS3</fullName>
    </submittedName>
</protein>
<dbReference type="KEGG" id="bkw:BkAM31D_17265"/>
<keyword evidence="12" id="KW-1185">Reference proteome</keyword>
<feature type="transmembrane region" description="Helical" evidence="9">
    <location>
        <begin position="148"/>
        <end position="169"/>
    </location>
</feature>
<dbReference type="PANTHER" id="PTHR43562:SF4">
    <property type="entry name" value="NA(+)_H(+) ANTIPORTER NHAS5"/>
    <property type="match status" value="1"/>
</dbReference>
<dbReference type="STRING" id="199441.BkAM31D_17265"/>
<dbReference type="EMBL" id="CP020814">
    <property type="protein sequence ID" value="ARK31447.1"/>
    <property type="molecule type" value="Genomic_DNA"/>
</dbReference>
<feature type="transmembrane region" description="Helical" evidence="9">
    <location>
        <begin position="116"/>
        <end position="136"/>
    </location>
</feature>
<keyword evidence="4" id="KW-0050">Antiport</keyword>
<name>A0A1X9MDE0_9BACI</name>
<evidence type="ECO:0000256" key="5">
    <source>
        <dbReference type="ARBA" id="ARBA00022692"/>
    </source>
</evidence>
<feature type="transmembrane region" description="Helical" evidence="9">
    <location>
        <begin position="35"/>
        <end position="53"/>
    </location>
</feature>
<dbReference type="Pfam" id="PF00999">
    <property type="entry name" value="Na_H_Exchanger"/>
    <property type="match status" value="1"/>
</dbReference>
<dbReference type="GO" id="GO:0015297">
    <property type="term" value="F:antiporter activity"/>
    <property type="evidence" value="ECO:0007669"/>
    <property type="project" value="UniProtKB-KW"/>
</dbReference>
<dbReference type="AlphaFoldDB" id="A0A1X9MDE0"/>
<feature type="transmembrane region" description="Helical" evidence="9">
    <location>
        <begin position="181"/>
        <end position="204"/>
    </location>
</feature>
<evidence type="ECO:0000313" key="11">
    <source>
        <dbReference type="EMBL" id="ARK31447.1"/>
    </source>
</evidence>
<evidence type="ECO:0000256" key="2">
    <source>
        <dbReference type="ARBA" id="ARBA00005551"/>
    </source>
</evidence>
<feature type="transmembrane region" description="Helical" evidence="9">
    <location>
        <begin position="297"/>
        <end position="319"/>
    </location>
</feature>
<evidence type="ECO:0000259" key="10">
    <source>
        <dbReference type="Pfam" id="PF00999"/>
    </source>
</evidence>
<keyword evidence="8 9" id="KW-0472">Membrane</keyword>
<organism evidence="11 12">
    <name type="scientific">Halalkalibacter krulwichiae</name>
    <dbReference type="NCBI Taxonomy" id="199441"/>
    <lineage>
        <taxon>Bacteria</taxon>
        <taxon>Bacillati</taxon>
        <taxon>Bacillota</taxon>
        <taxon>Bacilli</taxon>
        <taxon>Bacillales</taxon>
        <taxon>Bacillaceae</taxon>
        <taxon>Halalkalibacter</taxon>
    </lineage>
</organism>
<evidence type="ECO:0000256" key="9">
    <source>
        <dbReference type="SAM" id="Phobius"/>
    </source>
</evidence>
<dbReference type="Gene3D" id="1.20.1530.20">
    <property type="match status" value="1"/>
</dbReference>
<proteinExistence type="inferred from homology"/>
<evidence type="ECO:0000256" key="4">
    <source>
        <dbReference type="ARBA" id="ARBA00022449"/>
    </source>
</evidence>
<keyword evidence="3" id="KW-0813">Transport</keyword>
<dbReference type="PANTHER" id="PTHR43562">
    <property type="entry name" value="NAPA-TYPE SODIUM/HYDROGEN ANTIPORTER"/>
    <property type="match status" value="1"/>
</dbReference>
<accession>A0A1X9MDE0</accession>
<gene>
    <name evidence="11" type="primary">nhaS3</name>
    <name evidence="11" type="ORF">BkAM31D_17265</name>
</gene>
<feature type="transmembrane region" description="Helical" evidence="9">
    <location>
        <begin position="359"/>
        <end position="379"/>
    </location>
</feature>
<reference evidence="11 12" key="1">
    <citation type="submission" date="2017-04" db="EMBL/GenBank/DDBJ databases">
        <title>Bacillus krulwichiae AM31D Genome sequencing and assembly.</title>
        <authorList>
            <person name="Krulwich T.A."/>
            <person name="Anastor L."/>
            <person name="Ehrlich R."/>
            <person name="Ehrlich G.D."/>
            <person name="Janto B."/>
        </authorList>
    </citation>
    <scope>NUCLEOTIDE SEQUENCE [LARGE SCALE GENOMIC DNA]</scope>
    <source>
        <strain evidence="11 12">AM31D</strain>
    </source>
</reference>
<evidence type="ECO:0000256" key="1">
    <source>
        <dbReference type="ARBA" id="ARBA00004141"/>
    </source>
</evidence>
<dbReference type="GO" id="GO:1902600">
    <property type="term" value="P:proton transmembrane transport"/>
    <property type="evidence" value="ECO:0007669"/>
    <property type="project" value="InterPro"/>
</dbReference>
<feature type="transmembrane region" description="Helical" evidence="9">
    <location>
        <begin position="216"/>
        <end position="234"/>
    </location>
</feature>
<evidence type="ECO:0000256" key="6">
    <source>
        <dbReference type="ARBA" id="ARBA00022989"/>
    </source>
</evidence>
<keyword evidence="6 9" id="KW-1133">Transmembrane helix</keyword>
<feature type="transmembrane region" description="Helical" evidence="9">
    <location>
        <begin position="59"/>
        <end position="78"/>
    </location>
</feature>
<evidence type="ECO:0000256" key="7">
    <source>
        <dbReference type="ARBA" id="ARBA00023065"/>
    </source>
</evidence>
<keyword evidence="5 9" id="KW-0812">Transmembrane</keyword>
<dbReference type="RefSeq" id="WP_257391580.1">
    <property type="nucleotide sequence ID" value="NZ_CP020814.1"/>
</dbReference>
<dbReference type="GO" id="GO:0016020">
    <property type="term" value="C:membrane"/>
    <property type="evidence" value="ECO:0007669"/>
    <property type="project" value="UniProtKB-SubCell"/>
</dbReference>
<feature type="domain" description="Cation/H+ exchanger transmembrane" evidence="10">
    <location>
        <begin position="18"/>
        <end position="379"/>
    </location>
</feature>
<dbReference type="InterPro" id="IPR006153">
    <property type="entry name" value="Cation/H_exchanger_TM"/>
</dbReference>
<evidence type="ECO:0000256" key="8">
    <source>
        <dbReference type="ARBA" id="ARBA00023136"/>
    </source>
</evidence>
<feature type="transmembrane region" description="Helical" evidence="9">
    <location>
        <begin position="90"/>
        <end position="110"/>
    </location>
</feature>
<evidence type="ECO:0000313" key="12">
    <source>
        <dbReference type="Proteomes" id="UP000193006"/>
    </source>
</evidence>
<comment type="subcellular location">
    <subcellularLocation>
        <location evidence="1">Membrane</location>
        <topology evidence="1">Multi-pass membrane protein</topology>
    </subcellularLocation>
</comment>
<dbReference type="Proteomes" id="UP000193006">
    <property type="component" value="Chromosome"/>
</dbReference>
<evidence type="ECO:0000256" key="3">
    <source>
        <dbReference type="ARBA" id="ARBA00022448"/>
    </source>
</evidence>
<dbReference type="InterPro" id="IPR038770">
    <property type="entry name" value="Na+/solute_symporter_sf"/>
</dbReference>
<feature type="transmembrane region" description="Helical" evidence="9">
    <location>
        <begin position="6"/>
        <end position="28"/>
    </location>
</feature>
<sequence>MITQPVTNPVLIFAIAMVIFLVAPLIMAKLRIPGIIGFIFAGVIVGPNGLGILDRDPTIILLGTVGLLYIIFIAGLEIDLEGFKKYRNRSLTFGTMSFTIPFILGTMGAYLLGYSVAGAILLGSLLGSHTLLAYPIASRLGISKNKAVTTSVGGTIMTDTLALLILAVVAGSTQGELTADFWFVLIVSLIIYVAGVFIIVPIAAKFFFRTLSSEGTLEYIFVMTVLFVSAFFATVAGLEPIIGAFLAGLALNRFLFEQSPLMNRIKFIGNSLFIPFFLLSVGMLMDLRILIYEPQAWVKAALVVILVISGKFMAAWIAGKIYRYSIEEVKLMFGLTIPQAAATLAATLVGFDLGLFDQATVNAIIVMILITCMIGPYTVEKFARMIAMLEEQKPYEPSQAPERVLVPIANPNTMESLMDLSFIVRGQSPQPLFTLAVAQGGKEDSESRIVQAEKILSHSKVYAAGAEVPIQMLTRIDTNITSGILRAMEESRITTAVIGWNGKLSTPQKIFGGILDQLLERSTQMVLVSKLGHPLNTTKRIVIIIPSGFDHKAGYYQSVKTAKLLASQLGATITCYVVKDHLNSYARTFNEMKPDVKVTMTSLLSWNEWHNMYMPLLRSDDIVLVFSARRGTIAWHPQLERLPRVLAHSGPESFIMVYPPETEEVDLRGTREQNCQKHLCLKVLMNKVVTMNFKRRISH</sequence>